<dbReference type="RefSeq" id="WP_048444279.1">
    <property type="nucleotide sequence ID" value="NZ_LABY01000069.1"/>
</dbReference>
<dbReference type="Pfam" id="PF01425">
    <property type="entry name" value="Amidase"/>
    <property type="match status" value="1"/>
</dbReference>
<comment type="caution">
    <text evidence="3">The sequence shown here is derived from an EMBL/GenBank/DDBJ whole genome shotgun (WGS) entry which is preliminary data.</text>
</comment>
<dbReference type="GO" id="GO:0003824">
    <property type="term" value="F:catalytic activity"/>
    <property type="evidence" value="ECO:0007669"/>
    <property type="project" value="InterPro"/>
</dbReference>
<dbReference type="OrthoDB" id="9814821at2"/>
<dbReference type="PANTHER" id="PTHR11895:SF7">
    <property type="entry name" value="GLUTAMYL-TRNA(GLN) AMIDOTRANSFERASE SUBUNIT A, MITOCHONDRIAL"/>
    <property type="match status" value="1"/>
</dbReference>
<accession>A0A0J6VI24</accession>
<dbReference type="InterPro" id="IPR023631">
    <property type="entry name" value="Amidase_dom"/>
</dbReference>
<feature type="domain" description="Amidase" evidence="2">
    <location>
        <begin position="27"/>
        <end position="442"/>
    </location>
</feature>
<dbReference type="InterPro" id="IPR036928">
    <property type="entry name" value="AS_sf"/>
</dbReference>
<evidence type="ECO:0000313" key="4">
    <source>
        <dbReference type="Proteomes" id="UP000035955"/>
    </source>
</evidence>
<reference evidence="3 4" key="1">
    <citation type="submission" date="2015-03" db="EMBL/GenBank/DDBJ databases">
        <title>Genome sequencing of Methylobacterium variabile DSM 16961.</title>
        <authorList>
            <person name="Chaudhry V."/>
            <person name="Patil P.B."/>
        </authorList>
    </citation>
    <scope>NUCLEOTIDE SEQUENCE [LARGE SCALE GENOMIC DNA]</scope>
    <source>
        <strain evidence="3 4">DSM 16961</strain>
    </source>
</reference>
<dbReference type="Gene3D" id="3.90.1300.10">
    <property type="entry name" value="Amidase signature (AS) domain"/>
    <property type="match status" value="1"/>
</dbReference>
<dbReference type="AlphaFoldDB" id="A0A0J6VI24"/>
<proteinExistence type="inferred from homology"/>
<dbReference type="Proteomes" id="UP000035955">
    <property type="component" value="Unassembled WGS sequence"/>
</dbReference>
<keyword evidence="4" id="KW-1185">Reference proteome</keyword>
<dbReference type="SUPFAM" id="SSF75304">
    <property type="entry name" value="Amidase signature (AS) enzymes"/>
    <property type="match status" value="1"/>
</dbReference>
<sequence>MSGELWRLSAIELGRLYATGRASPVDALEAAQARVAAWEPHLNAVARENPRARAEAEASAARWRAGAPLSPLDGVPMTVKEFLVTEGMPSTYAEPGEAAAAERDELPVARARRAGLVTLAKTTMPEFAVQGYTASARFGVTRNPWNPSLTPGGSTGGGAAATAAGYAPIALGTDGGGSLRRPAAHTGLVGLKSSLGRVPRLGGLPSPLLDFEVAGALTRTVADSRAVFSLMQGADPRVLWSGFAPPPRPERPLRARYVERIGDAPLDPVVAASCRRALADLEALGVAVEEGPLPFDVAGLNALWPEIGRIGLARLFEADPALAARASEPYRAMAAEGARAPATLLLGIIDRVQALRNAASAAFDGLDLIVTPSAAAMPWAADAVYPEVIEGRPVGPRGHAVYSGWVNAAALPALSLPVDPAPDGMPIGLHLVAGFGRDDGLLDLAEAMERRRPFADRWPALPEPGRPAEAAR</sequence>
<gene>
    <name evidence="3" type="ORF">VQ02_11245</name>
</gene>
<dbReference type="PANTHER" id="PTHR11895">
    <property type="entry name" value="TRANSAMIDASE"/>
    <property type="match status" value="1"/>
</dbReference>
<organism evidence="3 4">
    <name type="scientific">Methylobacterium variabile</name>
    <dbReference type="NCBI Taxonomy" id="298794"/>
    <lineage>
        <taxon>Bacteria</taxon>
        <taxon>Pseudomonadati</taxon>
        <taxon>Pseudomonadota</taxon>
        <taxon>Alphaproteobacteria</taxon>
        <taxon>Hyphomicrobiales</taxon>
        <taxon>Methylobacteriaceae</taxon>
        <taxon>Methylobacterium</taxon>
    </lineage>
</organism>
<name>A0A0J6VI24_9HYPH</name>
<protein>
    <submittedName>
        <fullName evidence="3">Amidase</fullName>
    </submittedName>
</protein>
<evidence type="ECO:0000256" key="1">
    <source>
        <dbReference type="ARBA" id="ARBA00009199"/>
    </source>
</evidence>
<dbReference type="EMBL" id="LABY01000069">
    <property type="protein sequence ID" value="KMO38746.1"/>
    <property type="molecule type" value="Genomic_DNA"/>
</dbReference>
<comment type="similarity">
    <text evidence="1">Belongs to the amidase family.</text>
</comment>
<dbReference type="PATRIC" id="fig|298794.3.peg.6880"/>
<evidence type="ECO:0000259" key="2">
    <source>
        <dbReference type="Pfam" id="PF01425"/>
    </source>
</evidence>
<evidence type="ECO:0000313" key="3">
    <source>
        <dbReference type="EMBL" id="KMO38746.1"/>
    </source>
</evidence>
<dbReference type="InterPro" id="IPR000120">
    <property type="entry name" value="Amidase"/>
</dbReference>